<evidence type="ECO:0000313" key="2">
    <source>
        <dbReference type="EMBL" id="GID63538.1"/>
    </source>
</evidence>
<accession>A0A919IHG8</accession>
<keyword evidence="3" id="KW-1185">Reference proteome</keyword>
<dbReference type="EMBL" id="BOMH01000010">
    <property type="protein sequence ID" value="GID63538.1"/>
    <property type="molecule type" value="Genomic_DNA"/>
</dbReference>
<feature type="region of interest" description="Disordered" evidence="1">
    <location>
        <begin position="135"/>
        <end position="167"/>
    </location>
</feature>
<organism evidence="2 3">
    <name type="scientific">Actinoplanes cyaneus</name>
    <dbReference type="NCBI Taxonomy" id="52696"/>
    <lineage>
        <taxon>Bacteria</taxon>
        <taxon>Bacillati</taxon>
        <taxon>Actinomycetota</taxon>
        <taxon>Actinomycetes</taxon>
        <taxon>Micromonosporales</taxon>
        <taxon>Micromonosporaceae</taxon>
        <taxon>Actinoplanes</taxon>
    </lineage>
</organism>
<dbReference type="Proteomes" id="UP000619479">
    <property type="component" value="Unassembled WGS sequence"/>
</dbReference>
<sequence length="167" mass="17573">MQLAHVLDVLQELHAVSDHPELAAVERFGADAMPGGPSPAGLRLRYETGSFAYLWGAVWAGETAMTVPADLPPPSRRASRAVVFAAQLLDAARPGVFRSWELVALRDLGPADARGKVPLGLRITCADGTSFLLRATSAGGPTREPDTEPHPSYRLPLTAGQPAGAEG</sequence>
<dbReference type="AlphaFoldDB" id="A0A919IHG8"/>
<protein>
    <submittedName>
        <fullName evidence="2">Uncharacterized protein</fullName>
    </submittedName>
</protein>
<evidence type="ECO:0000256" key="1">
    <source>
        <dbReference type="SAM" id="MobiDB-lite"/>
    </source>
</evidence>
<comment type="caution">
    <text evidence="2">The sequence shown here is derived from an EMBL/GenBank/DDBJ whole genome shotgun (WGS) entry which is preliminary data.</text>
</comment>
<reference evidence="2" key="1">
    <citation type="submission" date="2021-01" db="EMBL/GenBank/DDBJ databases">
        <title>Whole genome shotgun sequence of Actinoplanes cyaneus NBRC 14990.</title>
        <authorList>
            <person name="Komaki H."/>
            <person name="Tamura T."/>
        </authorList>
    </citation>
    <scope>NUCLEOTIDE SEQUENCE</scope>
    <source>
        <strain evidence="2">NBRC 14990</strain>
    </source>
</reference>
<evidence type="ECO:0000313" key="3">
    <source>
        <dbReference type="Proteomes" id="UP000619479"/>
    </source>
</evidence>
<proteinExistence type="predicted"/>
<gene>
    <name evidence="2" type="ORF">Acy02nite_14190</name>
</gene>
<dbReference type="RefSeq" id="WP_203738985.1">
    <property type="nucleotide sequence ID" value="NZ_BAAAUC010000011.1"/>
</dbReference>
<name>A0A919IHG8_9ACTN</name>